<keyword evidence="3" id="KW-1185">Reference proteome</keyword>
<name>A0ABW8AG90_9ACTN</name>
<evidence type="ECO:0000313" key="3">
    <source>
        <dbReference type="Proteomes" id="UP001612928"/>
    </source>
</evidence>
<reference evidence="2 3" key="1">
    <citation type="submission" date="2024-10" db="EMBL/GenBank/DDBJ databases">
        <title>The Natural Products Discovery Center: Release of the First 8490 Sequenced Strains for Exploring Actinobacteria Biosynthetic Diversity.</title>
        <authorList>
            <person name="Kalkreuter E."/>
            <person name="Kautsar S.A."/>
            <person name="Yang D."/>
            <person name="Bader C.D."/>
            <person name="Teijaro C.N."/>
            <person name="Fluegel L."/>
            <person name="Davis C.M."/>
            <person name="Simpson J.R."/>
            <person name="Lauterbach L."/>
            <person name="Steele A.D."/>
            <person name="Gui C."/>
            <person name="Meng S."/>
            <person name="Li G."/>
            <person name="Viehrig K."/>
            <person name="Ye F."/>
            <person name="Su P."/>
            <person name="Kiefer A.F."/>
            <person name="Nichols A."/>
            <person name="Cepeda A.J."/>
            <person name="Yan W."/>
            <person name="Fan B."/>
            <person name="Jiang Y."/>
            <person name="Adhikari A."/>
            <person name="Zheng C.-J."/>
            <person name="Schuster L."/>
            <person name="Cowan T.M."/>
            <person name="Smanski M.J."/>
            <person name="Chevrette M.G."/>
            <person name="De Carvalho L.P.S."/>
            <person name="Shen B."/>
        </authorList>
    </citation>
    <scope>NUCLEOTIDE SEQUENCE [LARGE SCALE GENOMIC DNA]</scope>
    <source>
        <strain evidence="2 3">NPDC049503</strain>
    </source>
</reference>
<gene>
    <name evidence="2" type="ORF">ACIBP5_38020</name>
</gene>
<sequence length="207" mass="22889">MGVVLFKVVQAASLTITPRGPAACLRLYGDLPYTRRTEGPLTTELGDLNGGETRKLLIHVPVNRMPVLGPAIVAELTLTYVESRTLTTRTITRPVSVNVVSADQAAARVPDPAVRAERLFHDAQEARLRASDALLRDDVDTAATILTSVIDALHQGLAWAPNADELLTEMAILRRHARDARHDGARVSKQVRSEWHTRTRKRGRFYE</sequence>
<feature type="region of interest" description="Disordered" evidence="1">
    <location>
        <begin position="183"/>
        <end position="207"/>
    </location>
</feature>
<evidence type="ECO:0000256" key="1">
    <source>
        <dbReference type="SAM" id="MobiDB-lite"/>
    </source>
</evidence>
<comment type="caution">
    <text evidence="2">The sequence shown here is derived from an EMBL/GenBank/DDBJ whole genome shotgun (WGS) entry which is preliminary data.</text>
</comment>
<proteinExistence type="predicted"/>
<dbReference type="RefSeq" id="WP_397026284.1">
    <property type="nucleotide sequence ID" value="NZ_JBITMB010000018.1"/>
</dbReference>
<evidence type="ECO:0000313" key="2">
    <source>
        <dbReference type="EMBL" id="MFI7445801.1"/>
    </source>
</evidence>
<organism evidence="2 3">
    <name type="scientific">Nonomuraea indica</name>
    <dbReference type="NCBI Taxonomy" id="1581193"/>
    <lineage>
        <taxon>Bacteria</taxon>
        <taxon>Bacillati</taxon>
        <taxon>Actinomycetota</taxon>
        <taxon>Actinomycetes</taxon>
        <taxon>Streptosporangiales</taxon>
        <taxon>Streptosporangiaceae</taxon>
        <taxon>Nonomuraea</taxon>
    </lineage>
</organism>
<feature type="compositionally biased region" description="Basic residues" evidence="1">
    <location>
        <begin position="198"/>
        <end position="207"/>
    </location>
</feature>
<accession>A0ABW8AG90</accession>
<protein>
    <submittedName>
        <fullName evidence="2">Uncharacterized protein</fullName>
    </submittedName>
</protein>
<feature type="compositionally biased region" description="Basic and acidic residues" evidence="1">
    <location>
        <begin position="183"/>
        <end position="197"/>
    </location>
</feature>
<dbReference type="EMBL" id="JBITMB010000018">
    <property type="protein sequence ID" value="MFI7445801.1"/>
    <property type="molecule type" value="Genomic_DNA"/>
</dbReference>
<dbReference type="Proteomes" id="UP001612928">
    <property type="component" value="Unassembled WGS sequence"/>
</dbReference>